<sequence length="606" mass="66788">MPADTHADAPPSAAYADAARAEYRLLRRLMIASLMLGCAGCFAFNMVDPDLWGHVRYGQEWIEAGQMHRTATHTFTAEGYRWVNHENLAELAFAWGFDHLGVGGMLIAKCLAGMLIIGLMLMVAGWRGVRPLTACAFLLLVAVNLKAFFPMRPQLLSFLCCAAMLTLLEAAFLHWRRPFRTHEPAQLPARPAIDWRPLAFVPVVLVVWVNSHGGFAAGVCIACAYLFGRGVEMLIDRRPGDLPKIAGLAAVAAACVLAVFANPYGTGLVAWMAESLGSPRPEITEWAGPKPSDPIFWQLVALGVANAIAWGFTKKQRDWVKIVILMLVAWQAVSHLRHIAFFALLSGFWTPPHVQSVLSAMRSKAANGLEIVRPAPLMKWAAVAAILFTTYVQTRSLASRLLVLPVASNQYPVDALQYIEDHELSGRLVVSFNWAQYALAALAPDTTVSFDGRFRTCYPQEVVDMNFDFLLGEHGGARHRSPNSGPIDGARVLSYGDPNLVLVDRTYPHAVEVMRQQSADQGGRWSLLYQDAISQLWGLANRYDQPTSPDYVAPDSRSIGDQESTRLVQWPAFPQRRGGVASRPQPEKLQMTRRADERTIPPSPGA</sequence>
<accession>A0A5C5VJE2</accession>
<evidence type="ECO:0008006" key="5">
    <source>
        <dbReference type="Google" id="ProtNLM"/>
    </source>
</evidence>
<feature type="transmembrane region" description="Helical" evidence="2">
    <location>
        <begin position="100"/>
        <end position="124"/>
    </location>
</feature>
<gene>
    <name evidence="3" type="ORF">KOR34_29760</name>
</gene>
<protein>
    <recommendedName>
        <fullName evidence="5">Glycosyltransferase RgtA/B/C/D-like domain-containing protein</fullName>
    </recommendedName>
</protein>
<dbReference type="OrthoDB" id="9786218at2"/>
<feature type="transmembrane region" description="Helical" evidence="2">
    <location>
        <begin position="324"/>
        <end position="351"/>
    </location>
</feature>
<dbReference type="AlphaFoldDB" id="A0A5C5VJE2"/>
<keyword evidence="2" id="KW-0472">Membrane</keyword>
<feature type="transmembrane region" description="Helical" evidence="2">
    <location>
        <begin position="29"/>
        <end position="47"/>
    </location>
</feature>
<dbReference type="EMBL" id="SIHJ01000001">
    <property type="protein sequence ID" value="TWT38009.1"/>
    <property type="molecule type" value="Genomic_DNA"/>
</dbReference>
<name>A0A5C5VJE2_9BACT</name>
<feature type="transmembrane region" description="Helical" evidence="2">
    <location>
        <begin position="295"/>
        <end position="312"/>
    </location>
</feature>
<evidence type="ECO:0000313" key="3">
    <source>
        <dbReference type="EMBL" id="TWT38009.1"/>
    </source>
</evidence>
<keyword evidence="2" id="KW-1133">Transmembrane helix</keyword>
<comment type="caution">
    <text evidence="3">The sequence shown here is derived from an EMBL/GenBank/DDBJ whole genome shotgun (WGS) entry which is preliminary data.</text>
</comment>
<feature type="transmembrane region" description="Helical" evidence="2">
    <location>
        <begin position="215"/>
        <end position="235"/>
    </location>
</feature>
<evidence type="ECO:0000313" key="4">
    <source>
        <dbReference type="Proteomes" id="UP000316714"/>
    </source>
</evidence>
<organism evidence="3 4">
    <name type="scientific">Posidoniimonas corsicana</name>
    <dbReference type="NCBI Taxonomy" id="1938618"/>
    <lineage>
        <taxon>Bacteria</taxon>
        <taxon>Pseudomonadati</taxon>
        <taxon>Planctomycetota</taxon>
        <taxon>Planctomycetia</taxon>
        <taxon>Pirellulales</taxon>
        <taxon>Lacipirellulaceae</taxon>
        <taxon>Posidoniimonas</taxon>
    </lineage>
</organism>
<feature type="region of interest" description="Disordered" evidence="1">
    <location>
        <begin position="548"/>
        <end position="606"/>
    </location>
</feature>
<evidence type="ECO:0000256" key="1">
    <source>
        <dbReference type="SAM" id="MobiDB-lite"/>
    </source>
</evidence>
<reference evidence="3 4" key="1">
    <citation type="submission" date="2019-02" db="EMBL/GenBank/DDBJ databases">
        <title>Deep-cultivation of Planctomycetes and their phenomic and genomic characterization uncovers novel biology.</title>
        <authorList>
            <person name="Wiegand S."/>
            <person name="Jogler M."/>
            <person name="Boedeker C."/>
            <person name="Pinto D."/>
            <person name="Vollmers J."/>
            <person name="Rivas-Marin E."/>
            <person name="Kohn T."/>
            <person name="Peeters S.H."/>
            <person name="Heuer A."/>
            <person name="Rast P."/>
            <person name="Oberbeckmann S."/>
            <person name="Bunk B."/>
            <person name="Jeske O."/>
            <person name="Meyerdierks A."/>
            <person name="Storesund J.E."/>
            <person name="Kallscheuer N."/>
            <person name="Luecker S."/>
            <person name="Lage O.M."/>
            <person name="Pohl T."/>
            <person name="Merkel B.J."/>
            <person name="Hornburger P."/>
            <person name="Mueller R.-W."/>
            <person name="Bruemmer F."/>
            <person name="Labrenz M."/>
            <person name="Spormann A.M."/>
            <person name="Op Den Camp H."/>
            <person name="Overmann J."/>
            <person name="Amann R."/>
            <person name="Jetten M.S.M."/>
            <person name="Mascher T."/>
            <person name="Medema M.H."/>
            <person name="Devos D.P."/>
            <person name="Kaster A.-K."/>
            <person name="Ovreas L."/>
            <person name="Rohde M."/>
            <person name="Galperin M.Y."/>
            <person name="Jogler C."/>
        </authorList>
    </citation>
    <scope>NUCLEOTIDE SEQUENCE [LARGE SCALE GENOMIC DNA]</scope>
    <source>
        <strain evidence="3 4">KOR34</strain>
    </source>
</reference>
<dbReference type="Proteomes" id="UP000316714">
    <property type="component" value="Unassembled WGS sequence"/>
</dbReference>
<keyword evidence="4" id="KW-1185">Reference proteome</keyword>
<dbReference type="RefSeq" id="WP_146565302.1">
    <property type="nucleotide sequence ID" value="NZ_SIHJ01000001.1"/>
</dbReference>
<feature type="transmembrane region" description="Helical" evidence="2">
    <location>
        <begin position="247"/>
        <end position="273"/>
    </location>
</feature>
<evidence type="ECO:0000256" key="2">
    <source>
        <dbReference type="SAM" id="Phobius"/>
    </source>
</evidence>
<feature type="transmembrane region" description="Helical" evidence="2">
    <location>
        <begin position="155"/>
        <end position="173"/>
    </location>
</feature>
<keyword evidence="2" id="KW-0812">Transmembrane</keyword>
<proteinExistence type="predicted"/>